<dbReference type="InterPro" id="IPR052246">
    <property type="entry name" value="Cell_Polariz_PKAAnc"/>
</dbReference>
<dbReference type="Proteomes" id="UP000190831">
    <property type="component" value="Chromosome A"/>
</dbReference>
<sequence>MSSPISSSLPAMVSRKPHAMDSTATTHRLPTLYEVLNRQAPAPVDLWSFYTFLSQYPYAINFLDFWIDLMAHLRLCKDYVKGIRESVLLWEESRRNSRNSDEARNSLGSASVSSSMLLEALMTDGYLDYEDSKRVSQFLRGDTRSPGLAQLLDNWKKQGAINDSEPLTSLVDEFLKTQANASGKSHITTKQLLNNANSIVTTYLLSPEQSSRYLINIPDHMRAEALHMVRTQQRHDPDVFEHLKSLAFQFLEMDCFPKFLSCVALHNLHDDLTTSISLEKYGDKKIPFKRRRSPFTNYTTLTRVVVGMLLLGIGFWIGYVLIFLNYPRGIRVTTIVPFFLGCYYLCCGVYRIDVVYAFFGVTQALVSSKHNPSKDVELGLDRNMANTKYGRNVPVIFNLLGGTSRLFRVRHPFVDKMLKRRALWCLTLILAGTGVLTIIFSCVPGRRL</sequence>
<keyword evidence="2" id="KW-0472">Membrane</keyword>
<dbReference type="OMA" id="WAPIREP"/>
<organism evidence="4 5">
    <name type="scientific">Lachancea fermentati</name>
    <name type="common">Zygosaccharomyces fermentati</name>
    <dbReference type="NCBI Taxonomy" id="4955"/>
    <lineage>
        <taxon>Eukaryota</taxon>
        <taxon>Fungi</taxon>
        <taxon>Dikarya</taxon>
        <taxon>Ascomycota</taxon>
        <taxon>Saccharomycotina</taxon>
        <taxon>Saccharomycetes</taxon>
        <taxon>Saccharomycetales</taxon>
        <taxon>Saccharomycetaceae</taxon>
        <taxon>Lachancea</taxon>
    </lineage>
</organism>
<dbReference type="OrthoDB" id="5584247at2759"/>
<dbReference type="EMBL" id="LT598487">
    <property type="protein sequence ID" value="SCV99464.1"/>
    <property type="molecule type" value="Genomic_DNA"/>
</dbReference>
<dbReference type="PROSITE" id="PS50132">
    <property type="entry name" value="RGS"/>
    <property type="match status" value="1"/>
</dbReference>
<gene>
    <name evidence="4" type="ORF">LAFE_0A03730G</name>
</gene>
<accession>A0A1G4M6R1</accession>
<feature type="domain" description="RGS" evidence="3">
    <location>
        <begin position="171"/>
        <end position="269"/>
    </location>
</feature>
<evidence type="ECO:0000259" key="3">
    <source>
        <dbReference type="PROSITE" id="PS50132"/>
    </source>
</evidence>
<keyword evidence="2" id="KW-0812">Transmembrane</keyword>
<dbReference type="STRING" id="4955.A0A1G4M6R1"/>
<feature type="transmembrane region" description="Helical" evidence="2">
    <location>
        <begin position="304"/>
        <end position="326"/>
    </location>
</feature>
<evidence type="ECO:0000256" key="2">
    <source>
        <dbReference type="SAM" id="Phobius"/>
    </source>
</evidence>
<proteinExistence type="predicted"/>
<keyword evidence="2" id="KW-1133">Transmembrane helix</keyword>
<evidence type="ECO:0000313" key="4">
    <source>
        <dbReference type="EMBL" id="SCV99464.1"/>
    </source>
</evidence>
<evidence type="ECO:0000256" key="1">
    <source>
        <dbReference type="SAM" id="MobiDB-lite"/>
    </source>
</evidence>
<dbReference type="Gene3D" id="1.10.167.10">
    <property type="entry name" value="Regulator of G-protein Signalling 4, domain 2"/>
    <property type="match status" value="1"/>
</dbReference>
<dbReference type="SUPFAM" id="SSF48097">
    <property type="entry name" value="Regulator of G-protein signaling, RGS"/>
    <property type="match status" value="1"/>
</dbReference>
<evidence type="ECO:0000313" key="5">
    <source>
        <dbReference type="Proteomes" id="UP000190831"/>
    </source>
</evidence>
<feature type="transmembrane region" description="Helical" evidence="2">
    <location>
        <begin position="421"/>
        <end position="443"/>
    </location>
</feature>
<keyword evidence="5" id="KW-1185">Reference proteome</keyword>
<name>A0A1G4M6R1_LACFM</name>
<dbReference type="InterPro" id="IPR036305">
    <property type="entry name" value="RGS_sf"/>
</dbReference>
<reference evidence="4 5" key="1">
    <citation type="submission" date="2016-03" db="EMBL/GenBank/DDBJ databases">
        <authorList>
            <person name="Devillers H."/>
        </authorList>
    </citation>
    <scope>NUCLEOTIDE SEQUENCE [LARGE SCALE GENOMIC DNA]</scope>
    <source>
        <strain evidence="4">CBS 6772</strain>
    </source>
</reference>
<dbReference type="InterPro" id="IPR016137">
    <property type="entry name" value="RGS"/>
</dbReference>
<protein>
    <submittedName>
        <fullName evidence="4">LAFE_0A03730g1_1</fullName>
    </submittedName>
</protein>
<dbReference type="PANTHER" id="PTHR13155">
    <property type="entry name" value="A-KINASE ANCHOR PROTEINS"/>
    <property type="match status" value="1"/>
</dbReference>
<dbReference type="PANTHER" id="PTHR13155:SF1">
    <property type="entry name" value="A-KINASE ANCHOR PROTEIN 10, MITOCHONDRIAL"/>
    <property type="match status" value="1"/>
</dbReference>
<dbReference type="GO" id="GO:0008104">
    <property type="term" value="P:intracellular protein localization"/>
    <property type="evidence" value="ECO:0007669"/>
    <property type="project" value="TreeGrafter"/>
</dbReference>
<dbReference type="GO" id="GO:0005886">
    <property type="term" value="C:plasma membrane"/>
    <property type="evidence" value="ECO:0007669"/>
    <property type="project" value="TreeGrafter"/>
</dbReference>
<dbReference type="SMART" id="SM00315">
    <property type="entry name" value="RGS"/>
    <property type="match status" value="1"/>
</dbReference>
<dbReference type="InterPro" id="IPR044926">
    <property type="entry name" value="RGS_subdomain_2"/>
</dbReference>
<feature type="region of interest" description="Disordered" evidence="1">
    <location>
        <begin position="1"/>
        <end position="22"/>
    </location>
</feature>
<feature type="transmembrane region" description="Helical" evidence="2">
    <location>
        <begin position="338"/>
        <end position="359"/>
    </location>
</feature>
<dbReference type="AlphaFoldDB" id="A0A1G4M6R1"/>